<feature type="transmembrane region" description="Helical" evidence="9">
    <location>
        <begin position="374"/>
        <end position="397"/>
    </location>
</feature>
<protein>
    <submittedName>
        <fullName evidence="10">Alanine or glycine:cation symporter, AGCS family</fullName>
    </submittedName>
</protein>
<keyword evidence="6 9" id="KW-0769">Symport</keyword>
<dbReference type="FunFam" id="1.20.1740.10:FF:000004">
    <property type="entry name" value="Sodium:alanine symporter family protein"/>
    <property type="match status" value="1"/>
</dbReference>
<dbReference type="PRINTS" id="PR00175">
    <property type="entry name" value="NAALASMPORT"/>
</dbReference>
<keyword evidence="4 9" id="KW-1003">Cell membrane</keyword>
<organism evidence="10 11">
    <name type="scientific">Nocardiopsis flavescens</name>
    <dbReference type="NCBI Taxonomy" id="758803"/>
    <lineage>
        <taxon>Bacteria</taxon>
        <taxon>Bacillati</taxon>
        <taxon>Actinomycetota</taxon>
        <taxon>Actinomycetes</taxon>
        <taxon>Streptosporangiales</taxon>
        <taxon>Nocardiopsidaceae</taxon>
        <taxon>Nocardiopsis</taxon>
    </lineage>
</organism>
<evidence type="ECO:0000256" key="7">
    <source>
        <dbReference type="ARBA" id="ARBA00022989"/>
    </source>
</evidence>
<evidence type="ECO:0000256" key="5">
    <source>
        <dbReference type="ARBA" id="ARBA00022692"/>
    </source>
</evidence>
<gene>
    <name evidence="10" type="ORF">SAMN05421803_101674</name>
</gene>
<dbReference type="Pfam" id="PF01235">
    <property type="entry name" value="Na_Ala_symp"/>
    <property type="match status" value="1"/>
</dbReference>
<feature type="transmembrane region" description="Helical" evidence="9">
    <location>
        <begin position="160"/>
        <end position="180"/>
    </location>
</feature>
<keyword evidence="8 9" id="KW-0472">Membrane</keyword>
<dbReference type="GO" id="GO:0005283">
    <property type="term" value="F:amino acid:sodium symporter activity"/>
    <property type="evidence" value="ECO:0007669"/>
    <property type="project" value="InterPro"/>
</dbReference>
<feature type="transmembrane region" description="Helical" evidence="9">
    <location>
        <begin position="200"/>
        <end position="219"/>
    </location>
</feature>
<comment type="subcellular location">
    <subcellularLocation>
        <location evidence="1 9">Cell membrane</location>
        <topology evidence="1 9">Multi-pass membrane protein</topology>
    </subcellularLocation>
</comment>
<evidence type="ECO:0000256" key="2">
    <source>
        <dbReference type="ARBA" id="ARBA00009261"/>
    </source>
</evidence>
<evidence type="ECO:0000256" key="8">
    <source>
        <dbReference type="ARBA" id="ARBA00023136"/>
    </source>
</evidence>
<dbReference type="Gene3D" id="1.20.1740.10">
    <property type="entry name" value="Amino acid/polyamine transporter I"/>
    <property type="match status" value="1"/>
</dbReference>
<evidence type="ECO:0000256" key="6">
    <source>
        <dbReference type="ARBA" id="ARBA00022847"/>
    </source>
</evidence>
<dbReference type="PANTHER" id="PTHR30330">
    <property type="entry name" value="AGSS FAMILY TRANSPORTER, SODIUM-ALANINE"/>
    <property type="match status" value="1"/>
</dbReference>
<dbReference type="RefSeq" id="WP_084736820.1">
    <property type="nucleotide sequence ID" value="NZ_FQZK01000001.1"/>
</dbReference>
<dbReference type="Proteomes" id="UP000184452">
    <property type="component" value="Unassembled WGS sequence"/>
</dbReference>
<dbReference type="NCBIfam" id="TIGR00835">
    <property type="entry name" value="agcS"/>
    <property type="match status" value="1"/>
</dbReference>
<feature type="transmembrane region" description="Helical" evidence="9">
    <location>
        <begin position="442"/>
        <end position="461"/>
    </location>
</feature>
<dbReference type="PANTHER" id="PTHR30330:SF3">
    <property type="entry name" value="TRANSCRIPTIONAL REGULATOR, LRP FAMILY"/>
    <property type="match status" value="1"/>
</dbReference>
<name>A0A1M6CE55_9ACTN</name>
<evidence type="ECO:0000256" key="4">
    <source>
        <dbReference type="ARBA" id="ARBA00022475"/>
    </source>
</evidence>
<evidence type="ECO:0000256" key="1">
    <source>
        <dbReference type="ARBA" id="ARBA00004651"/>
    </source>
</evidence>
<keyword evidence="5 9" id="KW-0812">Transmembrane</keyword>
<accession>A0A1M6CE55</accession>
<evidence type="ECO:0000313" key="10">
    <source>
        <dbReference type="EMBL" id="SHI59203.1"/>
    </source>
</evidence>
<dbReference type="AlphaFoldDB" id="A0A1M6CE55"/>
<reference evidence="10 11" key="1">
    <citation type="submission" date="2016-11" db="EMBL/GenBank/DDBJ databases">
        <authorList>
            <person name="Jaros S."/>
            <person name="Januszkiewicz K."/>
            <person name="Wedrychowicz H."/>
        </authorList>
    </citation>
    <scope>NUCLEOTIDE SEQUENCE [LARGE SCALE GENOMIC DNA]</scope>
    <source>
        <strain evidence="10 11">CGMCC 4.5723</strain>
    </source>
</reference>
<evidence type="ECO:0000256" key="3">
    <source>
        <dbReference type="ARBA" id="ARBA00022448"/>
    </source>
</evidence>
<comment type="similarity">
    <text evidence="2 9">Belongs to the alanine or glycine:cation symporter (AGCS) (TC 2.A.25) family.</text>
</comment>
<proteinExistence type="inferred from homology"/>
<sequence>MTDMIQAVLDSIVSFVWGPYFLIPLLLIVGVYLTVRLGGLQFRVLGHALWLALVRRTESDKGDTKGDISHYQALSTALAATVGVGNIAGVALAIGVGGPGALFWMWVTGILGMATKYSEALLGVKYRRPDTKGEMSGGPMFYLRHGFAEKFGPGSGGAKIGLVLGFLFAIFGAIASFGIGNMTQANAVAGQLESTFSVPTWLSGAVMVALVAAVILGGIKSIGRFAAGVVPFMIIAYVLASLLVLALYVTSIPSAIALVFTDAFTGTAAVGGFLGSAFIIAMQQGMARGMFSNESGLGTGGIAAAAAKTAHPVRQAMVSMTQTFIDTIIVVTMTGLVIIVTGAWYTENTGDGALMTNWAMSEAFGSLSPGLAPFGGYIVAISLMFFAFTTLVGWSYYGERCMDFLVGRWAVLPFRLLFVAVVFVGATTDLTVVWAFSDAANGLMAVPNLIGLLVLSGVITAETKKYFSDPDWRKPDLVDARRGTDS</sequence>
<evidence type="ECO:0000313" key="11">
    <source>
        <dbReference type="Proteomes" id="UP000184452"/>
    </source>
</evidence>
<feature type="transmembrane region" description="Helical" evidence="9">
    <location>
        <begin position="409"/>
        <end position="436"/>
    </location>
</feature>
<feature type="transmembrane region" description="Helical" evidence="9">
    <location>
        <begin position="226"/>
        <end position="249"/>
    </location>
</feature>
<feature type="transmembrane region" description="Helical" evidence="9">
    <location>
        <begin position="255"/>
        <end position="281"/>
    </location>
</feature>
<evidence type="ECO:0000256" key="9">
    <source>
        <dbReference type="RuleBase" id="RU363064"/>
    </source>
</evidence>
<keyword evidence="7 9" id="KW-1133">Transmembrane helix</keyword>
<dbReference type="OrthoDB" id="9806926at2"/>
<feature type="transmembrane region" description="Helical" evidence="9">
    <location>
        <begin position="324"/>
        <end position="345"/>
    </location>
</feature>
<dbReference type="InterPro" id="IPR001463">
    <property type="entry name" value="Na/Ala_symport"/>
</dbReference>
<feature type="transmembrane region" description="Helical" evidence="9">
    <location>
        <begin position="12"/>
        <end position="35"/>
    </location>
</feature>
<dbReference type="GO" id="GO:0005886">
    <property type="term" value="C:plasma membrane"/>
    <property type="evidence" value="ECO:0007669"/>
    <property type="project" value="UniProtKB-SubCell"/>
</dbReference>
<keyword evidence="3 9" id="KW-0813">Transport</keyword>
<dbReference type="EMBL" id="FQZK01000001">
    <property type="protein sequence ID" value="SHI59203.1"/>
    <property type="molecule type" value="Genomic_DNA"/>
</dbReference>
<keyword evidence="11" id="KW-1185">Reference proteome</keyword>